<evidence type="ECO:0000313" key="1">
    <source>
        <dbReference type="EMBL" id="EDS03590.1"/>
    </source>
</evidence>
<gene>
    <name evidence="1" type="ORF">ALIPUT_01417</name>
</gene>
<dbReference type="Proteomes" id="UP000005819">
    <property type="component" value="Unassembled WGS sequence"/>
</dbReference>
<dbReference type="AlphaFoldDB" id="B0MWB0"/>
<reference evidence="1" key="2">
    <citation type="submission" date="2013-09" db="EMBL/GenBank/DDBJ databases">
        <title>Draft genome sequence of Alistipes putredinis (DSM 17216).</title>
        <authorList>
            <person name="Sudarsanam P."/>
            <person name="Ley R."/>
            <person name="Guruge J."/>
            <person name="Turnbaugh P.J."/>
            <person name="Mahowald M."/>
            <person name="Liep D."/>
            <person name="Gordon J."/>
        </authorList>
    </citation>
    <scope>NUCLEOTIDE SEQUENCE</scope>
    <source>
        <strain evidence="1">DSM 17216</strain>
    </source>
</reference>
<comment type="caution">
    <text evidence="1">The sequence shown here is derived from an EMBL/GenBank/DDBJ whole genome shotgun (WGS) entry which is preliminary data.</text>
</comment>
<reference evidence="1" key="1">
    <citation type="submission" date="2007-10" db="EMBL/GenBank/DDBJ databases">
        <authorList>
            <person name="Fulton L."/>
            <person name="Clifton S."/>
            <person name="Fulton B."/>
            <person name="Xu J."/>
            <person name="Minx P."/>
            <person name="Pepin K.H."/>
            <person name="Johnson M."/>
            <person name="Thiruvilangam P."/>
            <person name="Bhonagiri V."/>
            <person name="Nash W.E."/>
            <person name="Mardis E.R."/>
            <person name="Wilson R.K."/>
        </authorList>
    </citation>
    <scope>NUCLEOTIDE SEQUENCE [LARGE SCALE GENOMIC DNA]</scope>
    <source>
        <strain evidence="1">DSM 17216</strain>
    </source>
</reference>
<organism evidence="1 2">
    <name type="scientific">Alistipes putredinis DSM 17216</name>
    <dbReference type="NCBI Taxonomy" id="445970"/>
    <lineage>
        <taxon>Bacteria</taxon>
        <taxon>Pseudomonadati</taxon>
        <taxon>Bacteroidota</taxon>
        <taxon>Bacteroidia</taxon>
        <taxon>Bacteroidales</taxon>
        <taxon>Rikenellaceae</taxon>
        <taxon>Alistipes</taxon>
    </lineage>
</organism>
<accession>B0MWB0</accession>
<name>B0MWB0_9BACT</name>
<proteinExistence type="predicted"/>
<dbReference type="HOGENOM" id="CLU_2821564_0_0_10"/>
<evidence type="ECO:0000313" key="2">
    <source>
        <dbReference type="Proteomes" id="UP000005819"/>
    </source>
</evidence>
<protein>
    <submittedName>
        <fullName evidence="1">Uncharacterized protein</fullName>
    </submittedName>
</protein>
<sequence length="66" mass="7452">MDSVDVPDGIRPLLLAGRRTKSGAGQRRKVERHTCSVAGTICSRYEYTELNNRLSALRNRFLQGIF</sequence>
<keyword evidence="2" id="KW-1185">Reference proteome</keyword>
<dbReference type="EMBL" id="ABFK02000018">
    <property type="protein sequence ID" value="EDS03590.1"/>
    <property type="molecule type" value="Genomic_DNA"/>
</dbReference>